<evidence type="ECO:0000313" key="2">
    <source>
        <dbReference type="Proteomes" id="UP000230605"/>
    </source>
</evidence>
<evidence type="ECO:0000313" key="1">
    <source>
        <dbReference type="EMBL" id="PIA90360.1"/>
    </source>
</evidence>
<dbReference type="AlphaFoldDB" id="A0A2G5HCU1"/>
<proteinExistence type="predicted"/>
<reference evidence="1 2" key="1">
    <citation type="submission" date="2015-10" db="EMBL/GenBank/DDBJ databases">
        <title>The cercosporin biosynthetic gene cluster was horizontally transferred to several fungal lineages and shown to be expanded in Cercospora beticola based on microsynteny with recipient genomes.</title>
        <authorList>
            <person name="De Jonge R."/>
            <person name="Ebert M.K."/>
            <person name="Suttle J.C."/>
            <person name="Jurick Ii W.M."/>
            <person name="Secor G.A."/>
            <person name="Thomma B.P."/>
            <person name="Van De Peer Y."/>
            <person name="Bolton M.D."/>
        </authorList>
    </citation>
    <scope>NUCLEOTIDE SEQUENCE [LARGE SCALE GENOMIC DNA]</scope>
    <source>
        <strain evidence="1 2">09-40</strain>
    </source>
</reference>
<comment type="caution">
    <text evidence="1">The sequence shown here is derived from an EMBL/GenBank/DDBJ whole genome shotgun (WGS) entry which is preliminary data.</text>
</comment>
<name>A0A2G5HCU1_CERBT</name>
<accession>A0A2G5HCU1</accession>
<sequence>MYCGHKIGGLHFLLQEGCIEEFRRLEAKVSCVELMTTELDGCIFQTNLGNRERSLSSECGHPQSIAQLLCLFEGRVFAKRLPTCLSHILRVGIARRTFGRADREQEILQIVVVGRRPRLWLVLEERRLWCRISCASSFCRESWAVLRTT</sequence>
<dbReference type="Proteomes" id="UP000230605">
    <property type="component" value="Chromosome 9"/>
</dbReference>
<dbReference type="EMBL" id="LKMD01000107">
    <property type="protein sequence ID" value="PIA90360.1"/>
    <property type="molecule type" value="Genomic_DNA"/>
</dbReference>
<organism evidence="1 2">
    <name type="scientific">Cercospora beticola</name>
    <name type="common">Sugarbeet leaf spot fungus</name>
    <dbReference type="NCBI Taxonomy" id="122368"/>
    <lineage>
        <taxon>Eukaryota</taxon>
        <taxon>Fungi</taxon>
        <taxon>Dikarya</taxon>
        <taxon>Ascomycota</taxon>
        <taxon>Pezizomycotina</taxon>
        <taxon>Dothideomycetes</taxon>
        <taxon>Dothideomycetidae</taxon>
        <taxon>Mycosphaerellales</taxon>
        <taxon>Mycosphaerellaceae</taxon>
        <taxon>Cercospora</taxon>
    </lineage>
</organism>
<protein>
    <submittedName>
        <fullName evidence="1">Uncharacterized protein</fullName>
    </submittedName>
</protein>
<gene>
    <name evidence="1" type="ORF">CB0940_10881</name>
</gene>